<comment type="similarity">
    <text evidence="6">Belongs to the DNA polymerase HolA subunit family.</text>
</comment>
<dbReference type="EC" id="2.7.7.7" evidence="1"/>
<evidence type="ECO:0000256" key="7">
    <source>
        <dbReference type="ARBA" id="ARBA00049244"/>
    </source>
</evidence>
<dbReference type="RefSeq" id="WP_190827160.1">
    <property type="nucleotide sequence ID" value="NZ_CAWPPI010000040.1"/>
</dbReference>
<keyword evidence="3 9" id="KW-0548">Nucleotidyltransferase</keyword>
<dbReference type="EMBL" id="JACXAE010000040">
    <property type="protein sequence ID" value="MBD2772504.1"/>
    <property type="molecule type" value="Genomic_DNA"/>
</dbReference>
<reference evidence="9" key="1">
    <citation type="submission" date="2020-09" db="EMBL/GenBank/DDBJ databases">
        <title>Iningainema tapete sp. nov. (Scytonemataceae, Cyanobacteria) from greenhouses in central Florida (USA) produces two types of nodularin with biosynthetic potential for microcystin-LR and anabaenopeptins.</title>
        <authorList>
            <person name="Berthold D.E."/>
            <person name="Lefler F.W."/>
            <person name="Huang I.-S."/>
            <person name="Abdulla H."/>
            <person name="Zimba P.V."/>
            <person name="Laughinghouse H.D. IV."/>
        </authorList>
    </citation>
    <scope>NUCLEOTIDE SEQUENCE</scope>
    <source>
        <strain evidence="9">BLCCT55</strain>
    </source>
</reference>
<dbReference type="InterPro" id="IPR048466">
    <property type="entry name" value="DNA_pol3_delta-like_C"/>
</dbReference>
<gene>
    <name evidence="9" type="primary">holA</name>
    <name evidence="9" type="ORF">ICL16_10550</name>
</gene>
<evidence type="ECO:0000256" key="4">
    <source>
        <dbReference type="ARBA" id="ARBA00022705"/>
    </source>
</evidence>
<accession>A0A8J6XJ98</accession>
<dbReference type="Proteomes" id="UP000629098">
    <property type="component" value="Unassembled WGS sequence"/>
</dbReference>
<dbReference type="SUPFAM" id="SSF52540">
    <property type="entry name" value="P-loop containing nucleoside triphosphate hydrolases"/>
    <property type="match status" value="1"/>
</dbReference>
<feature type="domain" description="DNA polymerase III delta subunit-like C-terminal" evidence="8">
    <location>
        <begin position="192"/>
        <end position="305"/>
    </location>
</feature>
<keyword evidence="2 9" id="KW-0808">Transferase</keyword>
<dbReference type="PANTHER" id="PTHR34388:SF1">
    <property type="entry name" value="DNA POLYMERASE III SUBUNIT DELTA"/>
    <property type="match status" value="1"/>
</dbReference>
<dbReference type="InterPro" id="IPR008921">
    <property type="entry name" value="DNA_pol3_clamp-load_cplx_C"/>
</dbReference>
<dbReference type="GO" id="GO:0006261">
    <property type="term" value="P:DNA-templated DNA replication"/>
    <property type="evidence" value="ECO:0007669"/>
    <property type="project" value="TreeGrafter"/>
</dbReference>
<keyword evidence="4" id="KW-0235">DNA replication</keyword>
<evidence type="ECO:0000256" key="6">
    <source>
        <dbReference type="ARBA" id="ARBA00034754"/>
    </source>
</evidence>
<dbReference type="NCBIfam" id="TIGR01128">
    <property type="entry name" value="holA"/>
    <property type="match status" value="1"/>
</dbReference>
<name>A0A8J6XJ98_9CYAN</name>
<dbReference type="GO" id="GO:0003677">
    <property type="term" value="F:DNA binding"/>
    <property type="evidence" value="ECO:0007669"/>
    <property type="project" value="InterPro"/>
</dbReference>
<sequence>MITLLIGDDLYAIQKKLMSFKSALDPAWTSFNYHRFSQSSLNNAIDCALTIAFGTSKAKLIVVEDCNFKQFDDKMLKTLSLLPQIPVNSHLVFVAPSIDKRLKVSKFLISQGKLLEFMLIPPWRTDLIVQSISTQAKEQKLLLDNNIVDYLAQAIGNDSARAESELQKLAIYGEGCRLTNAEVQALVPSQTQNSLQLAEAIRENDCTKVITLLNELLARAEFPLVICVTLSTQFRTWLWVKAAIANGVKLDNEIAKVCQIANPKRVYFLKKEVAATSELALAQAVTLLFELEVSLKRGAGADFMLSSILAIARLFKPV</sequence>
<dbReference type="GO" id="GO:0003887">
    <property type="term" value="F:DNA-directed DNA polymerase activity"/>
    <property type="evidence" value="ECO:0007669"/>
    <property type="project" value="UniProtKB-KW"/>
</dbReference>
<protein>
    <recommendedName>
        <fullName evidence="1">DNA-directed DNA polymerase</fullName>
        <ecNumber evidence="1">2.7.7.7</ecNumber>
    </recommendedName>
</protein>
<keyword evidence="10" id="KW-1185">Reference proteome</keyword>
<evidence type="ECO:0000256" key="1">
    <source>
        <dbReference type="ARBA" id="ARBA00012417"/>
    </source>
</evidence>
<comment type="catalytic activity">
    <reaction evidence="7">
        <text>DNA(n) + a 2'-deoxyribonucleoside 5'-triphosphate = DNA(n+1) + diphosphate</text>
        <dbReference type="Rhea" id="RHEA:22508"/>
        <dbReference type="Rhea" id="RHEA-COMP:17339"/>
        <dbReference type="Rhea" id="RHEA-COMP:17340"/>
        <dbReference type="ChEBI" id="CHEBI:33019"/>
        <dbReference type="ChEBI" id="CHEBI:61560"/>
        <dbReference type="ChEBI" id="CHEBI:173112"/>
        <dbReference type="EC" id="2.7.7.7"/>
    </reaction>
</comment>
<evidence type="ECO:0000313" key="9">
    <source>
        <dbReference type="EMBL" id="MBD2772504.1"/>
    </source>
</evidence>
<dbReference type="PANTHER" id="PTHR34388">
    <property type="entry name" value="DNA POLYMERASE III SUBUNIT DELTA"/>
    <property type="match status" value="1"/>
</dbReference>
<dbReference type="Gene3D" id="1.10.8.60">
    <property type="match status" value="1"/>
</dbReference>
<dbReference type="InterPro" id="IPR027417">
    <property type="entry name" value="P-loop_NTPase"/>
</dbReference>
<evidence type="ECO:0000259" key="8">
    <source>
        <dbReference type="Pfam" id="PF21694"/>
    </source>
</evidence>
<dbReference type="Gene3D" id="3.40.50.300">
    <property type="entry name" value="P-loop containing nucleotide triphosphate hydrolases"/>
    <property type="match status" value="1"/>
</dbReference>
<evidence type="ECO:0000256" key="5">
    <source>
        <dbReference type="ARBA" id="ARBA00022932"/>
    </source>
</evidence>
<organism evidence="9 10">
    <name type="scientific">Iningainema tapete BLCC-T55</name>
    <dbReference type="NCBI Taxonomy" id="2748662"/>
    <lineage>
        <taxon>Bacteria</taxon>
        <taxon>Bacillati</taxon>
        <taxon>Cyanobacteriota</taxon>
        <taxon>Cyanophyceae</taxon>
        <taxon>Nostocales</taxon>
        <taxon>Scytonemataceae</taxon>
        <taxon>Iningainema tapete</taxon>
    </lineage>
</organism>
<keyword evidence="5" id="KW-0239">DNA-directed DNA polymerase</keyword>
<dbReference type="Pfam" id="PF21694">
    <property type="entry name" value="DNA_pol3_delta_C"/>
    <property type="match status" value="1"/>
</dbReference>
<proteinExistence type="inferred from homology"/>
<evidence type="ECO:0000313" key="10">
    <source>
        <dbReference type="Proteomes" id="UP000629098"/>
    </source>
</evidence>
<dbReference type="Gene3D" id="1.20.272.10">
    <property type="match status" value="1"/>
</dbReference>
<dbReference type="GO" id="GO:0009360">
    <property type="term" value="C:DNA polymerase III complex"/>
    <property type="evidence" value="ECO:0007669"/>
    <property type="project" value="TreeGrafter"/>
</dbReference>
<evidence type="ECO:0000256" key="3">
    <source>
        <dbReference type="ARBA" id="ARBA00022695"/>
    </source>
</evidence>
<dbReference type="AlphaFoldDB" id="A0A8J6XJ98"/>
<evidence type="ECO:0000256" key="2">
    <source>
        <dbReference type="ARBA" id="ARBA00022679"/>
    </source>
</evidence>
<dbReference type="InterPro" id="IPR005790">
    <property type="entry name" value="DNA_polIII_delta"/>
</dbReference>
<dbReference type="SUPFAM" id="SSF48019">
    <property type="entry name" value="post-AAA+ oligomerization domain-like"/>
    <property type="match status" value="1"/>
</dbReference>
<comment type="caution">
    <text evidence="9">The sequence shown here is derived from an EMBL/GenBank/DDBJ whole genome shotgun (WGS) entry which is preliminary data.</text>
</comment>